<dbReference type="FunFam" id="1.10.10.10:FF:000322">
    <property type="entry name" value="Probable disease resistance protein At1g63360"/>
    <property type="match status" value="1"/>
</dbReference>
<dbReference type="Pfam" id="PF00931">
    <property type="entry name" value="NB-ARC"/>
    <property type="match status" value="1"/>
</dbReference>
<comment type="similarity">
    <text evidence="3">Belongs to the disease resistance NB-LRR family.</text>
</comment>
<keyword evidence="7" id="KW-0677">Repeat</keyword>
<dbReference type="InterPro" id="IPR027417">
    <property type="entry name" value="P-loop_NTPase"/>
</dbReference>
<dbReference type="InterPro" id="IPR036388">
    <property type="entry name" value="WH-like_DNA-bd_sf"/>
</dbReference>
<evidence type="ECO:0000256" key="9">
    <source>
        <dbReference type="ARBA" id="ARBA00022821"/>
    </source>
</evidence>
<evidence type="ECO:0000256" key="5">
    <source>
        <dbReference type="ARBA" id="ARBA00022614"/>
    </source>
</evidence>
<dbReference type="Gene3D" id="1.20.5.4130">
    <property type="match status" value="1"/>
</dbReference>
<feature type="domain" description="NB-ARC" evidence="12">
    <location>
        <begin position="135"/>
        <end position="301"/>
    </location>
</feature>
<feature type="compositionally biased region" description="Acidic residues" evidence="11">
    <location>
        <begin position="776"/>
        <end position="807"/>
    </location>
</feature>
<gene>
    <name evidence="14" type="ORF">MIMGU_mgv1a019784mg</name>
</gene>
<keyword evidence="15" id="KW-1185">Reference proteome</keyword>
<evidence type="ECO:0000313" key="15">
    <source>
        <dbReference type="Proteomes" id="UP000030748"/>
    </source>
</evidence>
<dbReference type="InterPro" id="IPR032675">
    <property type="entry name" value="LRR_dom_sf"/>
</dbReference>
<dbReference type="GO" id="GO:0005737">
    <property type="term" value="C:cytoplasm"/>
    <property type="evidence" value="ECO:0007669"/>
    <property type="project" value="UniProtKB-SubCell"/>
</dbReference>
<sequence length="814" mass="93029">MAAYAALVSLTNTMDQIQSLSMKVSFLLNFIERDYSHGVATKRAQLLESQIASAASAAEDVIESHVVDQIHGGSITLLDLDTVIQDMDYIKKKVIEFEEEITSGSKDDLPPAYSMPVTTSIRRFIADKNTMVGFDEELNEILDKLTGQSSNRQIIPVVGMGGIGKTTLAKNAYEHSLILYHFDIRTWVTISQNYSVRGILLQLLSRVSIEIDSETDEQLLGEKLYKMLWGRRYLIVVDDIWSIEAWENVKRFFPDNNNGSRVIVTTRLSNVAIHFDGSLCLELNLLDADKSWKLFCESAFGQAGCPPELEDIGMEIVKKCKGLPLSIIVIGGLLRKSRGTQEYWKSIAKDLSSILNSGEEDDCLNLLSLSYTYLPAYLKPCFLYMAIFPEDSAIHVSKLTKIWVAEGFIKPSIDQSLEEIARGYVNDLIDRNLILKHVLGSNGKIRLCKIHDLLRDLCLKIAKKDKFICMMEDTTRGIDGGRSIHAPSQIWEMRQLRHLVIKSLYLSDPPPSYQNDDIVLRNLHTLKSVVDFEWSEEACKRAHNVKKVNIRFSRFKQRSCQYGLHNLCRLHKLESLKCSSYHQDDFLHNLTFPSSLKKLSLHGSKVCWEDLTKIGSLPHLEVLKLDYMCSADGVHEWNPIEGEFLRLKFLLIEHCDLVYWNADCSHFPVLETLVLRRLHKLEEIPLDIGEIPTLGVIDLYCCNESTAISAMKIAEEQENAGNEGLQKNTRREELSPPIRRRRIAAAQPAVLQEEEKMKKMEEEDGGRKWRKKEGEGEGEEKEEHEEEEDDEEEEKQKEEEEEDDEEQEEKKKKI</sequence>
<keyword evidence="6" id="KW-0381">Hypersensitive response</keyword>
<dbReference type="Proteomes" id="UP000030748">
    <property type="component" value="Unassembled WGS sequence"/>
</dbReference>
<dbReference type="SUPFAM" id="SSF52540">
    <property type="entry name" value="P-loop containing nucleoside triphosphate hydrolases"/>
    <property type="match status" value="1"/>
</dbReference>
<dbReference type="Gene3D" id="3.80.10.10">
    <property type="entry name" value="Ribonuclease Inhibitor"/>
    <property type="match status" value="1"/>
</dbReference>
<evidence type="ECO:0000256" key="6">
    <source>
        <dbReference type="ARBA" id="ARBA00022667"/>
    </source>
</evidence>
<name>A0A022Q4K3_ERYGU</name>
<organism evidence="14 15">
    <name type="scientific">Erythranthe guttata</name>
    <name type="common">Yellow monkey flower</name>
    <name type="synonym">Mimulus guttatus</name>
    <dbReference type="NCBI Taxonomy" id="4155"/>
    <lineage>
        <taxon>Eukaryota</taxon>
        <taxon>Viridiplantae</taxon>
        <taxon>Streptophyta</taxon>
        <taxon>Embryophyta</taxon>
        <taxon>Tracheophyta</taxon>
        <taxon>Spermatophyta</taxon>
        <taxon>Magnoliopsida</taxon>
        <taxon>eudicotyledons</taxon>
        <taxon>Gunneridae</taxon>
        <taxon>Pentapetalae</taxon>
        <taxon>asterids</taxon>
        <taxon>lamiids</taxon>
        <taxon>Lamiales</taxon>
        <taxon>Phrymaceae</taxon>
        <taxon>Erythranthe</taxon>
    </lineage>
</organism>
<keyword evidence="4" id="KW-0963">Cytoplasm</keyword>
<keyword evidence="9" id="KW-0611">Plant defense</keyword>
<dbReference type="eggNOG" id="KOG4658">
    <property type="taxonomic scope" value="Eukaryota"/>
</dbReference>
<dbReference type="InterPro" id="IPR042197">
    <property type="entry name" value="Apaf_helical"/>
</dbReference>
<dbReference type="PANTHER" id="PTHR23155:SF1152">
    <property type="entry name" value="AAA+ ATPASE DOMAIN-CONTAINING PROTEIN"/>
    <property type="match status" value="1"/>
</dbReference>
<evidence type="ECO:0000256" key="1">
    <source>
        <dbReference type="ARBA" id="ARBA00002074"/>
    </source>
</evidence>
<dbReference type="GO" id="GO:0051607">
    <property type="term" value="P:defense response to virus"/>
    <property type="evidence" value="ECO:0007669"/>
    <property type="project" value="UniProtKB-ARBA"/>
</dbReference>
<dbReference type="GO" id="GO:0005524">
    <property type="term" value="F:ATP binding"/>
    <property type="evidence" value="ECO:0007669"/>
    <property type="project" value="UniProtKB-KW"/>
</dbReference>
<comment type="function">
    <text evidence="1">Confers resistance to late blight (Phytophthora infestans) races carrying the avirulence gene Avr1. Resistance proteins guard the plant against pathogens that contain an appropriate avirulence protein via an indirect interaction with this avirulence protein. That triggers a defense system including the hypersensitive response, which restricts the pathogen growth.</text>
</comment>
<dbReference type="AlphaFoldDB" id="A0A022Q4K3"/>
<dbReference type="Gene3D" id="3.40.50.300">
    <property type="entry name" value="P-loop containing nucleotide triphosphate hydrolases"/>
    <property type="match status" value="1"/>
</dbReference>
<accession>A0A022Q4K3</accession>
<dbReference type="InterPro" id="IPR044974">
    <property type="entry name" value="Disease_R_plants"/>
</dbReference>
<evidence type="ECO:0000256" key="7">
    <source>
        <dbReference type="ARBA" id="ARBA00022737"/>
    </source>
</evidence>
<protein>
    <submittedName>
        <fullName evidence="14">Uncharacterized protein</fullName>
    </submittedName>
</protein>
<dbReference type="SUPFAM" id="SSF52058">
    <property type="entry name" value="L domain-like"/>
    <property type="match status" value="1"/>
</dbReference>
<dbReference type="PRINTS" id="PR00364">
    <property type="entry name" value="DISEASERSIST"/>
</dbReference>
<evidence type="ECO:0000259" key="12">
    <source>
        <dbReference type="Pfam" id="PF00931"/>
    </source>
</evidence>
<dbReference type="Gene3D" id="1.10.10.10">
    <property type="entry name" value="Winged helix-like DNA-binding domain superfamily/Winged helix DNA-binding domain"/>
    <property type="match status" value="1"/>
</dbReference>
<dbReference type="EMBL" id="KI632161">
    <property type="protein sequence ID" value="EYU23607.1"/>
    <property type="molecule type" value="Genomic_DNA"/>
</dbReference>
<comment type="subcellular location">
    <subcellularLocation>
        <location evidence="2">Cytoplasm</location>
    </subcellularLocation>
</comment>
<dbReference type="FunFam" id="3.40.50.300:FF:001091">
    <property type="entry name" value="Probable disease resistance protein At1g61300"/>
    <property type="match status" value="1"/>
</dbReference>
<feature type="domain" description="Disease resistance protein winged helix" evidence="13">
    <location>
        <begin position="387"/>
        <end position="458"/>
    </location>
</feature>
<dbReference type="InterPro" id="IPR058922">
    <property type="entry name" value="WHD_DRP"/>
</dbReference>
<reference evidence="14 15" key="1">
    <citation type="journal article" date="2013" name="Proc. Natl. Acad. Sci. U.S.A.">
        <title>Fine-scale variation in meiotic recombination in Mimulus inferred from population shotgun sequencing.</title>
        <authorList>
            <person name="Hellsten U."/>
            <person name="Wright K.M."/>
            <person name="Jenkins J."/>
            <person name="Shu S."/>
            <person name="Yuan Y."/>
            <person name="Wessler S.R."/>
            <person name="Schmutz J."/>
            <person name="Willis J.H."/>
            <person name="Rokhsar D.S."/>
        </authorList>
    </citation>
    <scope>NUCLEOTIDE SEQUENCE [LARGE SCALE GENOMIC DNA]</scope>
    <source>
        <strain evidence="15">cv. DUN x IM62</strain>
    </source>
</reference>
<evidence type="ECO:0000256" key="2">
    <source>
        <dbReference type="ARBA" id="ARBA00004496"/>
    </source>
</evidence>
<dbReference type="GO" id="GO:0009626">
    <property type="term" value="P:plant-type hypersensitive response"/>
    <property type="evidence" value="ECO:0007669"/>
    <property type="project" value="UniProtKB-KW"/>
</dbReference>
<keyword evidence="8" id="KW-0547">Nucleotide-binding</keyword>
<evidence type="ECO:0000256" key="10">
    <source>
        <dbReference type="ARBA" id="ARBA00022840"/>
    </source>
</evidence>
<keyword evidence="10" id="KW-0067">ATP-binding</keyword>
<dbReference type="Pfam" id="PF23559">
    <property type="entry name" value="WHD_DRP"/>
    <property type="match status" value="1"/>
</dbReference>
<evidence type="ECO:0000256" key="11">
    <source>
        <dbReference type="SAM" id="MobiDB-lite"/>
    </source>
</evidence>
<dbReference type="InterPro" id="IPR002182">
    <property type="entry name" value="NB-ARC"/>
</dbReference>
<proteinExistence type="inferred from homology"/>
<evidence type="ECO:0000256" key="3">
    <source>
        <dbReference type="ARBA" id="ARBA00008894"/>
    </source>
</evidence>
<feature type="compositionally biased region" description="Basic and acidic residues" evidence="11">
    <location>
        <begin position="753"/>
        <end position="775"/>
    </location>
</feature>
<evidence type="ECO:0000313" key="14">
    <source>
        <dbReference type="EMBL" id="EYU23607.1"/>
    </source>
</evidence>
<evidence type="ECO:0000256" key="8">
    <source>
        <dbReference type="ARBA" id="ARBA00022741"/>
    </source>
</evidence>
<evidence type="ECO:0000259" key="13">
    <source>
        <dbReference type="Pfam" id="PF23559"/>
    </source>
</evidence>
<feature type="region of interest" description="Disordered" evidence="11">
    <location>
        <begin position="719"/>
        <end position="814"/>
    </location>
</feature>
<keyword evidence="5" id="KW-0433">Leucine-rich repeat</keyword>
<dbReference type="Gene3D" id="1.10.8.430">
    <property type="entry name" value="Helical domain of apoptotic protease-activating factors"/>
    <property type="match status" value="1"/>
</dbReference>
<dbReference type="GO" id="GO:0043531">
    <property type="term" value="F:ADP binding"/>
    <property type="evidence" value="ECO:0007669"/>
    <property type="project" value="InterPro"/>
</dbReference>
<evidence type="ECO:0000256" key="4">
    <source>
        <dbReference type="ARBA" id="ARBA00022490"/>
    </source>
</evidence>
<dbReference type="PANTHER" id="PTHR23155">
    <property type="entry name" value="DISEASE RESISTANCE PROTEIN RP"/>
    <property type="match status" value="1"/>
</dbReference>